<organism evidence="1 2">
    <name type="scientific">Gimesia panareensis</name>
    <dbReference type="NCBI Taxonomy" id="2527978"/>
    <lineage>
        <taxon>Bacteria</taxon>
        <taxon>Pseudomonadati</taxon>
        <taxon>Planctomycetota</taxon>
        <taxon>Planctomycetia</taxon>
        <taxon>Planctomycetales</taxon>
        <taxon>Planctomycetaceae</taxon>
        <taxon>Gimesia</taxon>
    </lineage>
</organism>
<sequence length="141" mass="15645">MSGGYISCGKFMGDDKSGSAISGVFTTLPECLPEEERESFILDVLDPLAEMLEETEDHFLIEADVAPRLLPPVEALYARYGEELGYPEPFDAPQLDDERGVDSIDAKWGEGIGWQYYCLHDLKIALQTSIETGAPVKIHFD</sequence>
<keyword evidence="2" id="KW-1185">Reference proteome</keyword>
<dbReference type="EMBL" id="CP037421">
    <property type="protein sequence ID" value="QDT30161.1"/>
    <property type="molecule type" value="Genomic_DNA"/>
</dbReference>
<dbReference type="Proteomes" id="UP000315647">
    <property type="component" value="Chromosome"/>
</dbReference>
<reference evidence="1 2" key="1">
    <citation type="submission" date="2019-03" db="EMBL/GenBank/DDBJ databases">
        <title>Deep-cultivation of Planctomycetes and their phenomic and genomic characterization uncovers novel biology.</title>
        <authorList>
            <person name="Wiegand S."/>
            <person name="Jogler M."/>
            <person name="Boedeker C."/>
            <person name="Pinto D."/>
            <person name="Vollmers J."/>
            <person name="Rivas-Marin E."/>
            <person name="Kohn T."/>
            <person name="Peeters S.H."/>
            <person name="Heuer A."/>
            <person name="Rast P."/>
            <person name="Oberbeckmann S."/>
            <person name="Bunk B."/>
            <person name="Jeske O."/>
            <person name="Meyerdierks A."/>
            <person name="Storesund J.E."/>
            <person name="Kallscheuer N."/>
            <person name="Luecker S."/>
            <person name="Lage O.M."/>
            <person name="Pohl T."/>
            <person name="Merkel B.J."/>
            <person name="Hornburger P."/>
            <person name="Mueller R.-W."/>
            <person name="Bruemmer F."/>
            <person name="Labrenz M."/>
            <person name="Spormann A.M."/>
            <person name="Op den Camp H."/>
            <person name="Overmann J."/>
            <person name="Amann R."/>
            <person name="Jetten M.S.M."/>
            <person name="Mascher T."/>
            <person name="Medema M.H."/>
            <person name="Devos D.P."/>
            <person name="Kaster A.-K."/>
            <person name="Ovreas L."/>
            <person name="Rohde M."/>
            <person name="Galperin M.Y."/>
            <person name="Jogler C."/>
        </authorList>
    </citation>
    <scope>NUCLEOTIDE SEQUENCE [LARGE SCALE GENOMIC DNA]</scope>
    <source>
        <strain evidence="1 2">Enr10</strain>
    </source>
</reference>
<evidence type="ECO:0000313" key="2">
    <source>
        <dbReference type="Proteomes" id="UP000315647"/>
    </source>
</evidence>
<protein>
    <submittedName>
        <fullName evidence="1">Uncharacterized protein</fullName>
    </submittedName>
</protein>
<accession>A0A517QEV9</accession>
<dbReference type="RefSeq" id="WP_145452075.1">
    <property type="nucleotide sequence ID" value="NZ_CP037421.1"/>
</dbReference>
<evidence type="ECO:0000313" key="1">
    <source>
        <dbReference type="EMBL" id="QDT30161.1"/>
    </source>
</evidence>
<gene>
    <name evidence="1" type="ORF">Enr10x_55210</name>
</gene>
<name>A0A517QEV9_9PLAN</name>
<dbReference type="AlphaFoldDB" id="A0A517QEV9"/>
<proteinExistence type="predicted"/>